<comment type="caution">
    <text evidence="2">The sequence shown here is derived from an EMBL/GenBank/DDBJ whole genome shotgun (WGS) entry which is preliminary data.</text>
</comment>
<dbReference type="RefSeq" id="WP_378800264.1">
    <property type="nucleotide sequence ID" value="NZ_JBHUER010000010.1"/>
</dbReference>
<sequence length="190" mass="20490">MRMKRRALALALATAAISGAASGEPAKPKVEMHRTQVAIKDADGWYPAKSTRGRFSVLSPIPFNDYSITFDDPNIGELVLHGVGGKSADGMEFGAIETVRTARQKDVDLRQLVANVAAKQGAAVPEVRPERVGDEDVAHAEFQGRSRGVVMRASKTQVGVYTVVCEYPGAIAEQAKPTCRDYVASFRVED</sequence>
<keyword evidence="1" id="KW-0732">Signal</keyword>
<gene>
    <name evidence="2" type="ORF">ACFSCV_14385</name>
</gene>
<feature type="chain" id="PRO_5045733108" description="DUF1795 domain-containing protein" evidence="1">
    <location>
        <begin position="24"/>
        <end position="190"/>
    </location>
</feature>
<evidence type="ECO:0000313" key="2">
    <source>
        <dbReference type="EMBL" id="MFD1704190.1"/>
    </source>
</evidence>
<dbReference type="EMBL" id="JBHUER010000010">
    <property type="protein sequence ID" value="MFD1704190.1"/>
    <property type="molecule type" value="Genomic_DNA"/>
</dbReference>
<dbReference type="Proteomes" id="UP001597308">
    <property type="component" value="Unassembled WGS sequence"/>
</dbReference>
<feature type="signal peptide" evidence="1">
    <location>
        <begin position="1"/>
        <end position="23"/>
    </location>
</feature>
<keyword evidence="3" id="KW-1185">Reference proteome</keyword>
<accession>A0ABW4K7Q0</accession>
<evidence type="ECO:0000256" key="1">
    <source>
        <dbReference type="SAM" id="SignalP"/>
    </source>
</evidence>
<proteinExistence type="predicted"/>
<protein>
    <recommendedName>
        <fullName evidence="4">DUF1795 domain-containing protein</fullName>
    </recommendedName>
</protein>
<evidence type="ECO:0008006" key="4">
    <source>
        <dbReference type="Google" id="ProtNLM"/>
    </source>
</evidence>
<name>A0ABW4K7Q0_9HYPH</name>
<evidence type="ECO:0000313" key="3">
    <source>
        <dbReference type="Proteomes" id="UP001597308"/>
    </source>
</evidence>
<organism evidence="2 3">
    <name type="scientific">Methylopila henanensis</name>
    <dbReference type="NCBI Taxonomy" id="873516"/>
    <lineage>
        <taxon>Bacteria</taxon>
        <taxon>Pseudomonadati</taxon>
        <taxon>Pseudomonadota</taxon>
        <taxon>Alphaproteobacteria</taxon>
        <taxon>Hyphomicrobiales</taxon>
        <taxon>Methylopilaceae</taxon>
        <taxon>Methylopila</taxon>
    </lineage>
</organism>
<reference evidence="3" key="1">
    <citation type="journal article" date="2019" name="Int. J. Syst. Evol. Microbiol.">
        <title>The Global Catalogue of Microorganisms (GCM) 10K type strain sequencing project: providing services to taxonomists for standard genome sequencing and annotation.</title>
        <authorList>
            <consortium name="The Broad Institute Genomics Platform"/>
            <consortium name="The Broad Institute Genome Sequencing Center for Infectious Disease"/>
            <person name="Wu L."/>
            <person name="Ma J."/>
        </authorList>
    </citation>
    <scope>NUCLEOTIDE SEQUENCE [LARGE SCALE GENOMIC DNA]</scope>
    <source>
        <strain evidence="3">KCTC 23707</strain>
    </source>
</reference>